<keyword evidence="1" id="KW-0472">Membrane</keyword>
<dbReference type="Pfam" id="PF03597">
    <property type="entry name" value="FixS"/>
    <property type="match status" value="1"/>
</dbReference>
<evidence type="ECO:0000256" key="1">
    <source>
        <dbReference type="SAM" id="Phobius"/>
    </source>
</evidence>
<organism evidence="2 3">
    <name type="scientific">Rubellicoccus peritrichatus</name>
    <dbReference type="NCBI Taxonomy" id="3080537"/>
    <lineage>
        <taxon>Bacteria</taxon>
        <taxon>Pseudomonadati</taxon>
        <taxon>Verrucomicrobiota</taxon>
        <taxon>Opitutia</taxon>
        <taxon>Puniceicoccales</taxon>
        <taxon>Cerasicoccaceae</taxon>
        <taxon>Rubellicoccus</taxon>
    </lineage>
</organism>
<keyword evidence="3" id="KW-1185">Reference proteome</keyword>
<name>A0AAQ3QYB7_9BACT</name>
<evidence type="ECO:0000313" key="2">
    <source>
        <dbReference type="EMBL" id="WOO43650.1"/>
    </source>
</evidence>
<dbReference type="Proteomes" id="UP001304300">
    <property type="component" value="Chromosome"/>
</dbReference>
<dbReference type="EMBL" id="CP136920">
    <property type="protein sequence ID" value="WOO43650.1"/>
    <property type="molecule type" value="Genomic_DNA"/>
</dbReference>
<keyword evidence="1" id="KW-0812">Transmembrane</keyword>
<keyword evidence="1" id="KW-1133">Transmembrane helix</keyword>
<feature type="transmembrane region" description="Helical" evidence="1">
    <location>
        <begin position="6"/>
        <end position="30"/>
    </location>
</feature>
<proteinExistence type="predicted"/>
<dbReference type="KEGG" id="puo:RZN69_11170"/>
<dbReference type="RefSeq" id="WP_317836229.1">
    <property type="nucleotide sequence ID" value="NZ_CP136920.1"/>
</dbReference>
<sequence length="78" mass="8514">MFEWNAYLLAIFLFGCLFFAGAVGALVWAVKNGQFKNIDGGATVIFDEEEPEGVQQDFFPGEAAKQRAAFAASEKEST</sequence>
<evidence type="ECO:0000313" key="3">
    <source>
        <dbReference type="Proteomes" id="UP001304300"/>
    </source>
</evidence>
<gene>
    <name evidence="2" type="primary">ccoS</name>
    <name evidence="2" type="ORF">RZN69_11170</name>
</gene>
<reference evidence="2 3" key="1">
    <citation type="submission" date="2023-10" db="EMBL/GenBank/DDBJ databases">
        <title>Rubellicoccus peritrichatus gen. nov., sp. nov., isolated from an algae of coral reef tank.</title>
        <authorList>
            <person name="Luo J."/>
        </authorList>
    </citation>
    <scope>NUCLEOTIDE SEQUENCE [LARGE SCALE GENOMIC DNA]</scope>
    <source>
        <strain evidence="2 3">CR14</strain>
    </source>
</reference>
<dbReference type="AlphaFoldDB" id="A0AAQ3QYB7"/>
<dbReference type="InterPro" id="IPR004714">
    <property type="entry name" value="Cyt_oxidase_maturation_cbb3"/>
</dbReference>
<protein>
    <submittedName>
        <fullName evidence="2">Cbb3-type cytochrome oxidase assembly protein CcoS</fullName>
    </submittedName>
</protein>
<accession>A0AAQ3QYB7</accession>